<evidence type="ECO:0000313" key="3">
    <source>
        <dbReference type="Proteomes" id="UP000501690"/>
    </source>
</evidence>
<organism evidence="2 3">
    <name type="scientific">Vigna unguiculata</name>
    <name type="common">Cowpea</name>
    <dbReference type="NCBI Taxonomy" id="3917"/>
    <lineage>
        <taxon>Eukaryota</taxon>
        <taxon>Viridiplantae</taxon>
        <taxon>Streptophyta</taxon>
        <taxon>Embryophyta</taxon>
        <taxon>Tracheophyta</taxon>
        <taxon>Spermatophyta</taxon>
        <taxon>Magnoliopsida</taxon>
        <taxon>eudicotyledons</taxon>
        <taxon>Gunneridae</taxon>
        <taxon>Pentapetalae</taxon>
        <taxon>rosids</taxon>
        <taxon>fabids</taxon>
        <taxon>Fabales</taxon>
        <taxon>Fabaceae</taxon>
        <taxon>Papilionoideae</taxon>
        <taxon>50 kb inversion clade</taxon>
        <taxon>NPAAA clade</taxon>
        <taxon>indigoferoid/millettioid clade</taxon>
        <taxon>Phaseoleae</taxon>
        <taxon>Vigna</taxon>
    </lineage>
</organism>
<sequence length="145" mass="16286">MFETHLQEVRIMVADGKDRKTLQMGMKTENIRFKTPKINPQSNPNKFGGEKRSKITWRSSEWWLSAKKLREKLTLRQRHLQGETAPVSHTGRRKKKRSDSGGLFSPTTPSVVIGVGGVIAGDPACVDACLRGWSRVIGVEKKELS</sequence>
<reference evidence="2 3" key="1">
    <citation type="submission" date="2019-04" db="EMBL/GenBank/DDBJ databases">
        <title>An improved genome assembly and genetic linkage map for asparagus bean, Vigna unguiculata ssp. sesquipedialis.</title>
        <authorList>
            <person name="Xia Q."/>
            <person name="Zhang R."/>
            <person name="Dong Y."/>
        </authorList>
    </citation>
    <scope>NUCLEOTIDE SEQUENCE [LARGE SCALE GENOMIC DNA]</scope>
    <source>
        <tissue evidence="2">Leaf</tissue>
    </source>
</reference>
<gene>
    <name evidence="2" type="ORF">DEO72_LG1g3007</name>
</gene>
<proteinExistence type="predicted"/>
<protein>
    <submittedName>
        <fullName evidence="2">Uncharacterized protein</fullName>
    </submittedName>
</protein>
<accession>A0A4D6KNW6</accession>
<name>A0A4D6KNW6_VIGUN</name>
<dbReference type="AlphaFoldDB" id="A0A4D6KNW6"/>
<dbReference type="Proteomes" id="UP000501690">
    <property type="component" value="Linkage Group LG1"/>
</dbReference>
<feature type="region of interest" description="Disordered" evidence="1">
    <location>
        <begin position="75"/>
        <end position="107"/>
    </location>
</feature>
<evidence type="ECO:0000313" key="2">
    <source>
        <dbReference type="EMBL" id="QCD79368.1"/>
    </source>
</evidence>
<keyword evidence="3" id="KW-1185">Reference proteome</keyword>
<dbReference type="EMBL" id="CP039345">
    <property type="protein sequence ID" value="QCD79368.1"/>
    <property type="molecule type" value="Genomic_DNA"/>
</dbReference>
<evidence type="ECO:0000256" key="1">
    <source>
        <dbReference type="SAM" id="MobiDB-lite"/>
    </source>
</evidence>